<dbReference type="PANTHER" id="PTHR23513:SF6">
    <property type="entry name" value="MAJOR FACILITATOR SUPERFAMILY ASSOCIATED DOMAIN-CONTAINING PROTEIN"/>
    <property type="match status" value="1"/>
</dbReference>
<gene>
    <name evidence="8" type="ORF">OG994_29825</name>
</gene>
<protein>
    <submittedName>
        <fullName evidence="8">MFS transporter</fullName>
    </submittedName>
</protein>
<dbReference type="EMBL" id="CP108084">
    <property type="protein sequence ID" value="WUP49678.1"/>
    <property type="molecule type" value="Genomic_DNA"/>
</dbReference>
<keyword evidence="3 7" id="KW-0812">Transmembrane</keyword>
<evidence type="ECO:0000256" key="4">
    <source>
        <dbReference type="ARBA" id="ARBA00022989"/>
    </source>
</evidence>
<keyword evidence="5 7" id="KW-0472">Membrane</keyword>
<accession>A0ABZ1S6P4</accession>
<evidence type="ECO:0000256" key="1">
    <source>
        <dbReference type="ARBA" id="ARBA00004651"/>
    </source>
</evidence>
<evidence type="ECO:0000256" key="3">
    <source>
        <dbReference type="ARBA" id="ARBA00022692"/>
    </source>
</evidence>
<feature type="transmembrane region" description="Helical" evidence="7">
    <location>
        <begin position="336"/>
        <end position="355"/>
    </location>
</feature>
<feature type="compositionally biased region" description="Pro residues" evidence="6">
    <location>
        <begin position="36"/>
        <end position="51"/>
    </location>
</feature>
<dbReference type="InterPro" id="IPR011701">
    <property type="entry name" value="MFS"/>
</dbReference>
<feature type="transmembrane region" description="Helical" evidence="7">
    <location>
        <begin position="67"/>
        <end position="92"/>
    </location>
</feature>
<evidence type="ECO:0000313" key="8">
    <source>
        <dbReference type="EMBL" id="WUP49678.1"/>
    </source>
</evidence>
<evidence type="ECO:0000256" key="2">
    <source>
        <dbReference type="ARBA" id="ARBA00022475"/>
    </source>
</evidence>
<dbReference type="SUPFAM" id="SSF103473">
    <property type="entry name" value="MFS general substrate transporter"/>
    <property type="match status" value="1"/>
</dbReference>
<reference evidence="8" key="1">
    <citation type="submission" date="2022-10" db="EMBL/GenBank/DDBJ databases">
        <title>The complete genomes of actinobacterial strains from the NBC collection.</title>
        <authorList>
            <person name="Joergensen T.S."/>
            <person name="Alvarez Arevalo M."/>
            <person name="Sterndorff E.B."/>
            <person name="Faurdal D."/>
            <person name="Vuksanovic O."/>
            <person name="Mourched A.-S."/>
            <person name="Charusanti P."/>
            <person name="Shaw S."/>
            <person name="Blin K."/>
            <person name="Weber T."/>
        </authorList>
    </citation>
    <scope>NUCLEOTIDE SEQUENCE</scope>
    <source>
        <strain evidence="8">NBC_00256</strain>
    </source>
</reference>
<dbReference type="PANTHER" id="PTHR23513">
    <property type="entry name" value="INTEGRAL MEMBRANE EFFLUX PROTEIN-RELATED"/>
    <property type="match status" value="1"/>
</dbReference>
<feature type="transmembrane region" description="Helical" evidence="7">
    <location>
        <begin position="303"/>
        <end position="324"/>
    </location>
</feature>
<evidence type="ECO:0000256" key="7">
    <source>
        <dbReference type="SAM" id="Phobius"/>
    </source>
</evidence>
<dbReference type="CDD" id="cd06173">
    <property type="entry name" value="MFS_MefA_like"/>
    <property type="match status" value="1"/>
</dbReference>
<dbReference type="Gene3D" id="1.20.1250.20">
    <property type="entry name" value="MFS general substrate transporter like domains"/>
    <property type="match status" value="1"/>
</dbReference>
<proteinExistence type="predicted"/>
<feature type="region of interest" description="Disordered" evidence="6">
    <location>
        <begin position="1"/>
        <end position="58"/>
    </location>
</feature>
<evidence type="ECO:0000313" key="9">
    <source>
        <dbReference type="Proteomes" id="UP001432190"/>
    </source>
</evidence>
<feature type="transmembrane region" description="Helical" evidence="7">
    <location>
        <begin position="276"/>
        <end position="297"/>
    </location>
</feature>
<feature type="transmembrane region" description="Helical" evidence="7">
    <location>
        <begin position="214"/>
        <end position="238"/>
    </location>
</feature>
<feature type="transmembrane region" description="Helical" evidence="7">
    <location>
        <begin position="395"/>
        <end position="417"/>
    </location>
</feature>
<feature type="transmembrane region" description="Helical" evidence="7">
    <location>
        <begin position="104"/>
        <end position="123"/>
    </location>
</feature>
<comment type="subcellular location">
    <subcellularLocation>
        <location evidence="1">Cell membrane</location>
        <topology evidence="1">Multi-pass membrane protein</topology>
    </subcellularLocation>
</comment>
<evidence type="ECO:0000256" key="5">
    <source>
        <dbReference type="ARBA" id="ARBA00023136"/>
    </source>
</evidence>
<name>A0ABZ1S6P4_9ACTN</name>
<sequence>MKFAPHSQYGRRGRRRQSGGGRVLQKRDRHGRPAEAGPPRPRPRPCPPGGPPRAGGSMRTVLRRPEFRLLFCGLLASMTAESILLLALAIWVKDLTGSDGLAGATIFAVIAPMTLAPLVGWFVDRHPRRPFFVLANLVTAVLLAPLFLVRDRADVWIVYAVAALYGLSHLALGAALSGLIRELVPVELLADANGVLQTVRQGLRLIGPLAGAGLYAAVGGAALAAVGVLGFLAAAAVVGTLRTGATRPTGPGPRWPADIGSGLRHLAGEPAMRRAVLGYGLGSLVMGFTESLIFAYVDQGLRRDAAFVGVLVTVQGVGGLVGGLCSPAAVRRLGEVGTLAAGVAFFGPAALALAYPDLRLGVPAVLLAGVSIPLTMVGLHTLVQRRTPPRMLGRVAAATEAVVSGPQALSIGVGALLVGAFDYRLLFLLTGVATLLAGAYLWRARHLTPPGRPRIPAPRRPVDVVGAARRQRGR</sequence>
<dbReference type="Proteomes" id="UP001432190">
    <property type="component" value="Chromosome"/>
</dbReference>
<evidence type="ECO:0000256" key="6">
    <source>
        <dbReference type="SAM" id="MobiDB-lite"/>
    </source>
</evidence>
<keyword evidence="4 7" id="KW-1133">Transmembrane helix</keyword>
<organism evidence="8 9">
    <name type="scientific">Micromonospora globbae</name>
    <dbReference type="NCBI Taxonomy" id="1894969"/>
    <lineage>
        <taxon>Bacteria</taxon>
        <taxon>Bacillati</taxon>
        <taxon>Actinomycetota</taxon>
        <taxon>Actinomycetes</taxon>
        <taxon>Micromonosporales</taxon>
        <taxon>Micromonosporaceae</taxon>
        <taxon>Micromonospora</taxon>
    </lineage>
</organism>
<keyword evidence="9" id="KW-1185">Reference proteome</keyword>
<dbReference type="Pfam" id="PF07690">
    <property type="entry name" value="MFS_1"/>
    <property type="match status" value="1"/>
</dbReference>
<feature type="transmembrane region" description="Helical" evidence="7">
    <location>
        <begin position="129"/>
        <end position="149"/>
    </location>
</feature>
<feature type="transmembrane region" description="Helical" evidence="7">
    <location>
        <begin position="361"/>
        <end position="383"/>
    </location>
</feature>
<keyword evidence="2" id="KW-1003">Cell membrane</keyword>
<dbReference type="InterPro" id="IPR036259">
    <property type="entry name" value="MFS_trans_sf"/>
</dbReference>
<feature type="transmembrane region" description="Helical" evidence="7">
    <location>
        <begin position="423"/>
        <end position="442"/>
    </location>
</feature>